<dbReference type="Proteomes" id="UP000792457">
    <property type="component" value="Unassembled WGS sequence"/>
</dbReference>
<keyword evidence="2" id="KW-1185">Reference proteome</keyword>
<dbReference type="EMBL" id="KZ308426">
    <property type="protein sequence ID" value="KAG8229356.1"/>
    <property type="molecule type" value="Genomic_DNA"/>
</dbReference>
<evidence type="ECO:0000313" key="2">
    <source>
        <dbReference type="Proteomes" id="UP000792457"/>
    </source>
</evidence>
<reference evidence="1" key="2">
    <citation type="submission" date="2017-10" db="EMBL/GenBank/DDBJ databases">
        <title>Ladona fulva Genome sequencing and assembly.</title>
        <authorList>
            <person name="Murali S."/>
            <person name="Richards S."/>
            <person name="Bandaranaike D."/>
            <person name="Bellair M."/>
            <person name="Blankenburg K."/>
            <person name="Chao H."/>
            <person name="Dinh H."/>
            <person name="Doddapaneni H."/>
            <person name="Dugan-Rocha S."/>
            <person name="Elkadiri S."/>
            <person name="Gnanaolivu R."/>
            <person name="Hernandez B."/>
            <person name="Skinner E."/>
            <person name="Javaid M."/>
            <person name="Lee S."/>
            <person name="Li M."/>
            <person name="Ming W."/>
            <person name="Munidasa M."/>
            <person name="Muniz J."/>
            <person name="Nguyen L."/>
            <person name="Hughes D."/>
            <person name="Osuji N."/>
            <person name="Pu L.-L."/>
            <person name="Puazo M."/>
            <person name="Qu C."/>
            <person name="Quiroz J."/>
            <person name="Raj R."/>
            <person name="Weissenberger G."/>
            <person name="Xin Y."/>
            <person name="Zou X."/>
            <person name="Han Y."/>
            <person name="Worley K."/>
            <person name="Muzny D."/>
            <person name="Gibbs R."/>
        </authorList>
    </citation>
    <scope>NUCLEOTIDE SEQUENCE</scope>
    <source>
        <strain evidence="1">Sampled in the wild</strain>
    </source>
</reference>
<reference evidence="1" key="1">
    <citation type="submission" date="2013-04" db="EMBL/GenBank/DDBJ databases">
        <authorList>
            <person name="Qu J."/>
            <person name="Murali S.C."/>
            <person name="Bandaranaike D."/>
            <person name="Bellair M."/>
            <person name="Blankenburg K."/>
            <person name="Chao H."/>
            <person name="Dinh H."/>
            <person name="Doddapaneni H."/>
            <person name="Downs B."/>
            <person name="Dugan-Rocha S."/>
            <person name="Elkadiri S."/>
            <person name="Gnanaolivu R.D."/>
            <person name="Hernandez B."/>
            <person name="Javaid M."/>
            <person name="Jayaseelan J.C."/>
            <person name="Lee S."/>
            <person name="Li M."/>
            <person name="Ming W."/>
            <person name="Munidasa M."/>
            <person name="Muniz J."/>
            <person name="Nguyen L."/>
            <person name="Ongeri F."/>
            <person name="Osuji N."/>
            <person name="Pu L.-L."/>
            <person name="Puazo M."/>
            <person name="Qu C."/>
            <person name="Quiroz J."/>
            <person name="Raj R."/>
            <person name="Weissenberger G."/>
            <person name="Xin Y."/>
            <person name="Zou X."/>
            <person name="Han Y."/>
            <person name="Richards S."/>
            <person name="Worley K."/>
            <person name="Muzny D."/>
            <person name="Gibbs R."/>
        </authorList>
    </citation>
    <scope>NUCLEOTIDE SEQUENCE</scope>
    <source>
        <strain evidence="1">Sampled in the wild</strain>
    </source>
</reference>
<accession>A0A8K0P0W7</accession>
<sequence length="158" mass="17952">MHHKYLGVMLDCSLTYQKHLENSAAKTRTGNNVIQKLCGINASTLCTSSLALVFSATCAPVSINSCHTNLIGRLLLHTLRLIPGTIMYTPTHWLPVLRNMLPPKLCRNETFLHKYRKIVTNPELIQERLSTAKIHSIKIIKIIYLAEQLQQNNYNSRD</sequence>
<dbReference type="AlphaFoldDB" id="A0A8K0P0W7"/>
<gene>
    <name evidence="1" type="ORF">J437_LFUL007164</name>
</gene>
<organism evidence="1 2">
    <name type="scientific">Ladona fulva</name>
    <name type="common">Scarce chaser dragonfly</name>
    <name type="synonym">Libellula fulva</name>
    <dbReference type="NCBI Taxonomy" id="123851"/>
    <lineage>
        <taxon>Eukaryota</taxon>
        <taxon>Metazoa</taxon>
        <taxon>Ecdysozoa</taxon>
        <taxon>Arthropoda</taxon>
        <taxon>Hexapoda</taxon>
        <taxon>Insecta</taxon>
        <taxon>Pterygota</taxon>
        <taxon>Palaeoptera</taxon>
        <taxon>Odonata</taxon>
        <taxon>Epiprocta</taxon>
        <taxon>Anisoptera</taxon>
        <taxon>Libelluloidea</taxon>
        <taxon>Libellulidae</taxon>
        <taxon>Ladona</taxon>
    </lineage>
</organism>
<proteinExistence type="predicted"/>
<name>A0A8K0P0W7_LADFU</name>
<comment type="caution">
    <text evidence="1">The sequence shown here is derived from an EMBL/GenBank/DDBJ whole genome shotgun (WGS) entry which is preliminary data.</text>
</comment>
<protein>
    <submittedName>
        <fullName evidence="1">Uncharacterized protein</fullName>
    </submittedName>
</protein>
<dbReference type="OrthoDB" id="409048at2759"/>
<evidence type="ECO:0000313" key="1">
    <source>
        <dbReference type="EMBL" id="KAG8229356.1"/>
    </source>
</evidence>